<reference evidence="2" key="1">
    <citation type="journal article" date="2012" name="Proc. Natl. Acad. Sci. U.S.A.">
        <title>Antigenic diversity is generated by distinct evolutionary mechanisms in African trypanosome species.</title>
        <authorList>
            <person name="Jackson A.P."/>
            <person name="Berry A."/>
            <person name="Aslett M."/>
            <person name="Allison H.C."/>
            <person name="Burton P."/>
            <person name="Vavrova-Anderson J."/>
            <person name="Brown R."/>
            <person name="Browne H."/>
            <person name="Corton N."/>
            <person name="Hauser H."/>
            <person name="Gamble J."/>
            <person name="Gilderthorp R."/>
            <person name="Marcello L."/>
            <person name="McQuillan J."/>
            <person name="Otto T.D."/>
            <person name="Quail M.A."/>
            <person name="Sanders M.J."/>
            <person name="van Tonder A."/>
            <person name="Ginger M.L."/>
            <person name="Field M.C."/>
            <person name="Barry J.D."/>
            <person name="Hertz-Fowler C."/>
            <person name="Berriman M."/>
        </authorList>
    </citation>
    <scope>NUCLEOTIDE SEQUENCE</scope>
    <source>
        <strain evidence="2">Y486</strain>
    </source>
</reference>
<evidence type="ECO:0000256" key="1">
    <source>
        <dbReference type="SAM" id="Phobius"/>
    </source>
</evidence>
<keyword evidence="1" id="KW-0472">Membrane</keyword>
<gene>
    <name evidence="2" type="ORF">TVY486_0500830</name>
</gene>
<sequence>MCFGHCGAMLKIIIILVAVAYLLYIVVLVPRYRYIAIVLLVLVMALKFSAWRFLPTERARVRRMAKEIVEKRLVYGRTGELTP</sequence>
<dbReference type="VEuPathDB" id="TriTrypDB:TvY486_0500830"/>
<feature type="transmembrane region" description="Helical" evidence="1">
    <location>
        <begin position="12"/>
        <end position="29"/>
    </location>
</feature>
<evidence type="ECO:0000313" key="2">
    <source>
        <dbReference type="EMBL" id="CCC47874.1"/>
    </source>
</evidence>
<keyword evidence="1" id="KW-1133">Transmembrane helix</keyword>
<feature type="transmembrane region" description="Helical" evidence="1">
    <location>
        <begin position="35"/>
        <end position="54"/>
    </location>
</feature>
<organism evidence="2">
    <name type="scientific">Trypanosoma vivax (strain Y486)</name>
    <dbReference type="NCBI Taxonomy" id="1055687"/>
    <lineage>
        <taxon>Eukaryota</taxon>
        <taxon>Discoba</taxon>
        <taxon>Euglenozoa</taxon>
        <taxon>Kinetoplastea</taxon>
        <taxon>Metakinetoplastina</taxon>
        <taxon>Trypanosomatida</taxon>
        <taxon>Trypanosomatidae</taxon>
        <taxon>Trypanosoma</taxon>
        <taxon>Duttonella</taxon>
    </lineage>
</organism>
<accession>G0TVA8</accession>
<protein>
    <submittedName>
        <fullName evidence="2">Uncharacterized protein</fullName>
    </submittedName>
</protein>
<dbReference type="EMBL" id="HE573021">
    <property type="protein sequence ID" value="CCC47874.1"/>
    <property type="molecule type" value="Genomic_DNA"/>
</dbReference>
<keyword evidence="1" id="KW-0812">Transmembrane</keyword>
<name>G0TVA8_TRYVY</name>
<dbReference type="AlphaFoldDB" id="G0TVA8"/>
<proteinExistence type="predicted"/>